<reference evidence="1 2" key="1">
    <citation type="submission" date="2017-11" db="EMBL/GenBank/DDBJ databases">
        <title>Complete genome of a free-living desiccation-tolerant cyanobacterium and its photosynthetic adaptation to extreme terrestrial habitat.</title>
        <authorList>
            <person name="Shang J."/>
        </authorList>
    </citation>
    <scope>NUCLEOTIDE SEQUENCE [LARGE SCALE GENOMIC DNA]</scope>
    <source>
        <strain evidence="1 2">CCNUN1</strain>
    </source>
</reference>
<name>A0A2K8STF6_9NOSO</name>
<protein>
    <submittedName>
        <fullName evidence="1">Uncharacterized protein</fullName>
    </submittedName>
</protein>
<dbReference type="Proteomes" id="UP000232003">
    <property type="component" value="Chromosome"/>
</dbReference>
<accession>A0A2K8STF6</accession>
<dbReference type="KEGG" id="nfl:COO91_04727"/>
<sequence>MISTNGAPKGITTNSLKIQNLKWYKAASEASSAKNHRYSQR</sequence>
<dbReference type="AlphaFoldDB" id="A0A2K8STF6"/>
<organism evidence="1 2">
    <name type="scientific">Nostoc flagelliforme CCNUN1</name>
    <dbReference type="NCBI Taxonomy" id="2038116"/>
    <lineage>
        <taxon>Bacteria</taxon>
        <taxon>Bacillati</taxon>
        <taxon>Cyanobacteriota</taxon>
        <taxon>Cyanophyceae</taxon>
        <taxon>Nostocales</taxon>
        <taxon>Nostocaceae</taxon>
        <taxon>Nostoc</taxon>
    </lineage>
</organism>
<gene>
    <name evidence="1" type="ORF">COO91_04727</name>
</gene>
<evidence type="ECO:0000313" key="2">
    <source>
        <dbReference type="Proteomes" id="UP000232003"/>
    </source>
</evidence>
<dbReference type="EMBL" id="CP024785">
    <property type="protein sequence ID" value="AUB38752.1"/>
    <property type="molecule type" value="Genomic_DNA"/>
</dbReference>
<evidence type="ECO:0000313" key="1">
    <source>
        <dbReference type="EMBL" id="AUB38752.1"/>
    </source>
</evidence>
<proteinExistence type="predicted"/>
<keyword evidence="2" id="KW-1185">Reference proteome</keyword>